<keyword evidence="6" id="KW-1185">Reference proteome</keyword>
<dbReference type="SUPFAM" id="SSF53850">
    <property type="entry name" value="Periplasmic binding protein-like II"/>
    <property type="match status" value="1"/>
</dbReference>
<protein>
    <submittedName>
        <fullName evidence="5">Transporter substrate-binding domain-containing protein</fullName>
    </submittedName>
</protein>
<evidence type="ECO:0000256" key="2">
    <source>
        <dbReference type="ARBA" id="ARBA00022729"/>
    </source>
</evidence>
<accession>A0A6I4KZA5</accession>
<dbReference type="PANTHER" id="PTHR35936">
    <property type="entry name" value="MEMBRANE-BOUND LYTIC MUREIN TRANSGLYCOSYLASE F"/>
    <property type="match status" value="1"/>
</dbReference>
<keyword evidence="2 3" id="KW-0732">Signal</keyword>
<evidence type="ECO:0000259" key="4">
    <source>
        <dbReference type="Pfam" id="PF00497"/>
    </source>
</evidence>
<feature type="domain" description="Solute-binding protein family 3/N-terminal" evidence="4">
    <location>
        <begin position="28"/>
        <end position="117"/>
    </location>
</feature>
<evidence type="ECO:0000313" key="6">
    <source>
        <dbReference type="Proteomes" id="UP000429555"/>
    </source>
</evidence>
<name>A0A6I4KZA5_9PSED</name>
<dbReference type="EMBL" id="WKJZ01000004">
    <property type="protein sequence ID" value="MVW77081.1"/>
    <property type="molecule type" value="Genomic_DNA"/>
</dbReference>
<feature type="signal peptide" evidence="3">
    <location>
        <begin position="1"/>
        <end position="18"/>
    </location>
</feature>
<organism evidence="5 6">
    <name type="scientific">Pseudomonas xionganensis</name>
    <dbReference type="NCBI Taxonomy" id="2654845"/>
    <lineage>
        <taxon>Bacteria</taxon>
        <taxon>Pseudomonadati</taxon>
        <taxon>Pseudomonadota</taxon>
        <taxon>Gammaproteobacteria</taxon>
        <taxon>Pseudomonadales</taxon>
        <taxon>Pseudomonadaceae</taxon>
        <taxon>Pseudomonas</taxon>
    </lineage>
</organism>
<evidence type="ECO:0000256" key="3">
    <source>
        <dbReference type="SAM" id="SignalP"/>
    </source>
</evidence>
<dbReference type="Pfam" id="PF00497">
    <property type="entry name" value="SBP_bac_3"/>
    <property type="match status" value="1"/>
</dbReference>
<dbReference type="RefSeq" id="WP_160347737.1">
    <property type="nucleotide sequence ID" value="NZ_WKJZ01000004.1"/>
</dbReference>
<evidence type="ECO:0000313" key="5">
    <source>
        <dbReference type="EMBL" id="MVW77081.1"/>
    </source>
</evidence>
<dbReference type="AlphaFoldDB" id="A0A6I4KZA5"/>
<sequence>MSVLLVAVAWLLSSAAGADSLRVGYFDLPPHTPQVGQADNQGAAIAYFEQIAARMQLSEVSYQRYPLPRLLLMLERGHLDMALILAKTPERAERLVYPQQPFVRVQSVLLVPHQHPLQKVDTVEQLLPLRLGAWQDGYRSPMLRDPRLQLSTLNSSNVVRQSLEMLAGGRLEAFYHPDDLAVRYQMQEMGMQARIRLLPLPEQEMPLYSVFSRPAARVYLDRYERAQAEVVAQQGYGAFFAARLLPVTAPQAVGR</sequence>
<comment type="caution">
    <text evidence="5">The sequence shown here is derived from an EMBL/GenBank/DDBJ whole genome shotgun (WGS) entry which is preliminary data.</text>
</comment>
<dbReference type="Proteomes" id="UP000429555">
    <property type="component" value="Unassembled WGS sequence"/>
</dbReference>
<feature type="chain" id="PRO_5026123337" evidence="3">
    <location>
        <begin position="19"/>
        <end position="255"/>
    </location>
</feature>
<gene>
    <name evidence="5" type="ORF">GJV18_17310</name>
</gene>
<reference evidence="5 6" key="1">
    <citation type="submission" date="2019-11" db="EMBL/GenBank/DDBJ databases">
        <title>Pseudomonas flavidum sp. nov., isolated from Baiyang Lake.</title>
        <authorList>
            <person name="Zhao Y."/>
        </authorList>
    </citation>
    <scope>NUCLEOTIDE SEQUENCE [LARGE SCALE GENOMIC DNA]</scope>
    <source>
        <strain evidence="6">R-22-3 w-18</strain>
    </source>
</reference>
<comment type="similarity">
    <text evidence="1">Belongs to the bacterial solute-binding protein 3 family.</text>
</comment>
<proteinExistence type="inferred from homology"/>
<evidence type="ECO:0000256" key="1">
    <source>
        <dbReference type="ARBA" id="ARBA00010333"/>
    </source>
</evidence>
<dbReference type="InterPro" id="IPR001638">
    <property type="entry name" value="Solute-binding_3/MltF_N"/>
</dbReference>
<dbReference type="PANTHER" id="PTHR35936:SF25">
    <property type="entry name" value="ABC TRANSPORTER SUBSTRATE-BINDING PROTEIN"/>
    <property type="match status" value="1"/>
</dbReference>
<dbReference type="Gene3D" id="3.40.190.10">
    <property type="entry name" value="Periplasmic binding protein-like II"/>
    <property type="match status" value="2"/>
</dbReference>